<organism evidence="1 2">
    <name type="scientific">Perkinsus olseni</name>
    <name type="common">Perkinsus atlanticus</name>
    <dbReference type="NCBI Taxonomy" id="32597"/>
    <lineage>
        <taxon>Eukaryota</taxon>
        <taxon>Sar</taxon>
        <taxon>Alveolata</taxon>
        <taxon>Perkinsozoa</taxon>
        <taxon>Perkinsea</taxon>
        <taxon>Perkinsida</taxon>
        <taxon>Perkinsidae</taxon>
        <taxon>Perkinsus</taxon>
    </lineage>
</organism>
<protein>
    <submittedName>
        <fullName evidence="1">Uncharacterized protein</fullName>
    </submittedName>
</protein>
<proteinExistence type="predicted"/>
<dbReference type="EMBL" id="JABANP010000372">
    <property type="protein sequence ID" value="KAF4683365.1"/>
    <property type="molecule type" value="Genomic_DNA"/>
</dbReference>
<evidence type="ECO:0000313" key="1">
    <source>
        <dbReference type="EMBL" id="KAF4683365.1"/>
    </source>
</evidence>
<accession>A0A7J6NHR1</accession>
<evidence type="ECO:0000313" key="2">
    <source>
        <dbReference type="Proteomes" id="UP000541610"/>
    </source>
</evidence>
<dbReference type="Proteomes" id="UP000541610">
    <property type="component" value="Unassembled WGS sequence"/>
</dbReference>
<gene>
    <name evidence="1" type="ORF">FOZ60_009253</name>
</gene>
<dbReference type="AlphaFoldDB" id="A0A7J6NHR1"/>
<comment type="caution">
    <text evidence="1">The sequence shown here is derived from an EMBL/GenBank/DDBJ whole genome shotgun (WGS) entry which is preliminary data.</text>
</comment>
<name>A0A7J6NHR1_PEROL</name>
<sequence length="95" mass="10552">MQTPSGHAYKIRIFTSCSVQRVTFGSPVHQHMKGVLRLICIITALTRLLYAVQLDVVGDPEHLPSVRRLFGGQCKDCPHTCTCSLYGVPCWCPHA</sequence>
<reference evidence="1 2" key="1">
    <citation type="submission" date="2020-04" db="EMBL/GenBank/DDBJ databases">
        <title>Perkinsus olseni comparative genomics.</title>
        <authorList>
            <person name="Bogema D.R."/>
        </authorList>
    </citation>
    <scope>NUCLEOTIDE SEQUENCE [LARGE SCALE GENOMIC DNA]</scope>
    <source>
        <strain evidence="1">00978-12</strain>
    </source>
</reference>